<dbReference type="InterPro" id="IPR004682">
    <property type="entry name" value="TRAP_DctP"/>
</dbReference>
<dbReference type="PANTHER" id="PTHR33376">
    <property type="match status" value="1"/>
</dbReference>
<dbReference type="Pfam" id="PF03480">
    <property type="entry name" value="DctP"/>
    <property type="match status" value="1"/>
</dbReference>
<dbReference type="GO" id="GO:0030288">
    <property type="term" value="C:outer membrane-bounded periplasmic space"/>
    <property type="evidence" value="ECO:0007669"/>
    <property type="project" value="InterPro"/>
</dbReference>
<evidence type="ECO:0000313" key="3">
    <source>
        <dbReference type="Proteomes" id="UP000196475"/>
    </source>
</evidence>
<evidence type="ECO:0000256" key="1">
    <source>
        <dbReference type="ARBA" id="ARBA00022729"/>
    </source>
</evidence>
<dbReference type="NCBIfam" id="NF037995">
    <property type="entry name" value="TRAP_S1"/>
    <property type="match status" value="1"/>
</dbReference>
<dbReference type="CDD" id="cd13603">
    <property type="entry name" value="PBP2_TRAP_Siap_TeaA_like"/>
    <property type="match status" value="1"/>
</dbReference>
<dbReference type="InterPro" id="IPR038404">
    <property type="entry name" value="TRAP_DctP_sf"/>
</dbReference>
<evidence type="ECO:0008006" key="4">
    <source>
        <dbReference type="Google" id="ProtNLM"/>
    </source>
</evidence>
<dbReference type="PROSITE" id="PS51257">
    <property type="entry name" value="PROKAR_LIPOPROTEIN"/>
    <property type="match status" value="1"/>
</dbReference>
<dbReference type="Gene3D" id="3.40.190.170">
    <property type="entry name" value="Bacterial extracellular solute-binding protein, family 7"/>
    <property type="match status" value="1"/>
</dbReference>
<accession>A0A1Y3PFD6</accession>
<dbReference type="SUPFAM" id="SSF53850">
    <property type="entry name" value="Periplasmic binding protein-like II"/>
    <property type="match status" value="1"/>
</dbReference>
<dbReference type="EMBL" id="LZRT01000094">
    <property type="protein sequence ID" value="OUM86061.1"/>
    <property type="molecule type" value="Genomic_DNA"/>
</dbReference>
<name>A0A1Y3PFD6_9BACI</name>
<dbReference type="Proteomes" id="UP000196475">
    <property type="component" value="Unassembled WGS sequence"/>
</dbReference>
<evidence type="ECO:0000313" key="2">
    <source>
        <dbReference type="EMBL" id="OUM86061.1"/>
    </source>
</evidence>
<protein>
    <recommendedName>
        <fullName evidence="4">C4-dicarboxylate ABC transporter substrate-binding protein</fullName>
    </recommendedName>
</protein>
<reference evidence="3" key="1">
    <citation type="submission" date="2016-06" db="EMBL/GenBank/DDBJ databases">
        <authorList>
            <person name="Nascimento L."/>
            <person name="Pereira R.V."/>
            <person name="Martins L.F."/>
            <person name="Quaggio R.B."/>
            <person name="Silva A.M."/>
            <person name="Setubal J.C."/>
        </authorList>
    </citation>
    <scope>NUCLEOTIDE SEQUENCE [LARGE SCALE GENOMIC DNA]</scope>
</reference>
<dbReference type="GO" id="GO:0055085">
    <property type="term" value="P:transmembrane transport"/>
    <property type="evidence" value="ECO:0007669"/>
    <property type="project" value="InterPro"/>
</dbReference>
<sequence length="348" mass="38913">MKAFHKYVSVVMVVMGLTLFLFGCGSSKTTTNEQQTDNQTSTQAVTIKLAHESPETHIKGIWAEEFKKHVESASEGNIKVELYHHGQLYAKEQAALQAVTQGVIQMSISSTGYLSSLVPEFEIFDLPMMFPDLNVLYALEDSELGEELLQKLDAKGLKGLGYITNVPTELFTAEPVQTMEDLKGKKIRAHTALLEESMRALGASPITMAAEEMYTAMQQGVIDGMLTTTAYAAPNKLQVVAPHMTKVIISAVVYPIVINKNFWDSLTEQQQQIILEAIRKAVQHNRDNLEAKSNEYELTLQNGGLQIHQLQDSERALWMEKLKPIYDKTAQKLDGDLFNRVMKFVEGQ</sequence>
<gene>
    <name evidence="2" type="ORF">BAA01_01550</name>
</gene>
<organism evidence="2 3">
    <name type="scientific">Bacillus thermozeamaize</name>
    <dbReference type="NCBI Taxonomy" id="230954"/>
    <lineage>
        <taxon>Bacteria</taxon>
        <taxon>Bacillati</taxon>
        <taxon>Bacillota</taxon>
        <taxon>Bacilli</taxon>
        <taxon>Bacillales</taxon>
        <taxon>Bacillaceae</taxon>
        <taxon>Bacillus</taxon>
    </lineage>
</organism>
<dbReference type="PIRSF" id="PIRSF006470">
    <property type="entry name" value="DctB"/>
    <property type="match status" value="1"/>
</dbReference>
<dbReference type="PANTHER" id="PTHR33376:SF15">
    <property type="entry name" value="BLL6794 PROTEIN"/>
    <property type="match status" value="1"/>
</dbReference>
<dbReference type="AlphaFoldDB" id="A0A1Y3PFD6"/>
<dbReference type="InterPro" id="IPR018389">
    <property type="entry name" value="DctP_fam"/>
</dbReference>
<keyword evidence="1" id="KW-0732">Signal</keyword>
<proteinExistence type="predicted"/>
<comment type="caution">
    <text evidence="2">The sequence shown here is derived from an EMBL/GenBank/DDBJ whole genome shotgun (WGS) entry which is preliminary data.</text>
</comment>